<accession>A0ABX8S5Y5</accession>
<dbReference type="Pfam" id="PF00589">
    <property type="entry name" value="Phage_integrase"/>
    <property type="match status" value="1"/>
</dbReference>
<feature type="domain" description="Tyr recombinase" evidence="1">
    <location>
        <begin position="1"/>
        <end position="103"/>
    </location>
</feature>
<gene>
    <name evidence="2" type="ORF">KV110_36605</name>
</gene>
<reference evidence="2 3" key="1">
    <citation type="submission" date="2021-07" db="EMBL/GenBank/DDBJ databases">
        <title>Whole Genome Sequence of Nocardia Iowensis.</title>
        <authorList>
            <person name="Lamm A."/>
            <person name="Collins-Fairclough A.M."/>
            <person name="Bunk B."/>
            <person name="Sproer C."/>
        </authorList>
    </citation>
    <scope>NUCLEOTIDE SEQUENCE [LARGE SCALE GENOMIC DNA]</scope>
    <source>
        <strain evidence="2 3">NRRL 5646</strain>
    </source>
</reference>
<evidence type="ECO:0000313" key="2">
    <source>
        <dbReference type="EMBL" id="QXN96030.1"/>
    </source>
</evidence>
<dbReference type="EMBL" id="CP078145">
    <property type="protein sequence ID" value="QXN96030.1"/>
    <property type="molecule type" value="Genomic_DNA"/>
</dbReference>
<dbReference type="Proteomes" id="UP000694257">
    <property type="component" value="Chromosome"/>
</dbReference>
<keyword evidence="3" id="KW-1185">Reference proteome</keyword>
<sequence length="111" mass="11992">MAARKLASPPTEEAVLDLVFLSTVWTLRDPQNVGHEWQRVRDALGIPDDVTAHSFRGAVATILDDAGSSARVTADVLMHVDPAMTQRHYMAHGRVHRAAAAALDKAVGGQR</sequence>
<protein>
    <submittedName>
        <fullName evidence="2">Tyrosine-type recombinase/integrase</fullName>
    </submittedName>
</protein>
<dbReference type="InterPro" id="IPR002104">
    <property type="entry name" value="Integrase_catalytic"/>
</dbReference>
<name>A0ABX8S5Y5_NOCIO</name>
<proteinExistence type="predicted"/>
<organism evidence="2 3">
    <name type="scientific">Nocardia iowensis</name>
    <dbReference type="NCBI Taxonomy" id="204891"/>
    <lineage>
        <taxon>Bacteria</taxon>
        <taxon>Bacillati</taxon>
        <taxon>Actinomycetota</taxon>
        <taxon>Actinomycetes</taxon>
        <taxon>Mycobacteriales</taxon>
        <taxon>Nocardiaceae</taxon>
        <taxon>Nocardia</taxon>
    </lineage>
</organism>
<dbReference type="PROSITE" id="PS51898">
    <property type="entry name" value="TYR_RECOMBINASE"/>
    <property type="match status" value="1"/>
</dbReference>
<evidence type="ECO:0000313" key="3">
    <source>
        <dbReference type="Proteomes" id="UP000694257"/>
    </source>
</evidence>
<evidence type="ECO:0000259" key="1">
    <source>
        <dbReference type="PROSITE" id="PS51898"/>
    </source>
</evidence>